<reference evidence="4 5" key="1">
    <citation type="journal article" date="2013" name="Proc. Natl. Acad. Sci. U.S.A.">
        <title>Fine-scale variation in meiotic recombination in Mimulus inferred from population shotgun sequencing.</title>
        <authorList>
            <person name="Hellsten U."/>
            <person name="Wright K.M."/>
            <person name="Jenkins J."/>
            <person name="Shu S."/>
            <person name="Yuan Y."/>
            <person name="Wessler S.R."/>
            <person name="Schmutz J."/>
            <person name="Willis J.H."/>
            <person name="Rokhsar D.S."/>
        </authorList>
    </citation>
    <scope>NUCLEOTIDE SEQUENCE [LARGE SCALE GENOMIC DNA]</scope>
    <source>
        <strain evidence="5">cv. DUN x IM62</strain>
    </source>
</reference>
<dbReference type="InterPro" id="IPR025520">
    <property type="entry name" value="DUF4408"/>
</dbReference>
<accession>A0A022RYR1</accession>
<dbReference type="PANTHER" id="PTHR33098">
    <property type="entry name" value="COTTON FIBER (DUF761)"/>
    <property type="match status" value="1"/>
</dbReference>
<dbReference type="Proteomes" id="UP000030748">
    <property type="component" value="Unassembled WGS sequence"/>
</dbReference>
<keyword evidence="2" id="KW-1133">Transmembrane helix</keyword>
<feature type="transmembrane region" description="Helical" evidence="2">
    <location>
        <begin position="12"/>
        <end position="31"/>
    </location>
</feature>
<dbReference type="PANTHER" id="PTHR33098:SF57">
    <property type="entry name" value="DUF4408 DOMAIN PROTEIN"/>
    <property type="match status" value="1"/>
</dbReference>
<sequence length="223" mass="25286">MGGYGVELVANWLTPTVLFCLLNLMIGTIFMRSKIVKPRRNPQNSGEDNNDEQPRQLGRVPGFFERVKSFNLSRYQFDQPGPDHHHAAVVPAQEQQHAVVHHEQDPEEVEKAVEEFHPVTRSKSHPVKKKKAAAPPAKKVLKKSVSERMTPAGKMDGEEEEEDVDRRRPATVRERTAAGGGEDDAAVDAKADDFISRFRQQLKLQRLDSILRYKDMLNRGAER</sequence>
<dbReference type="AlphaFoldDB" id="A0A022RYR1"/>
<evidence type="ECO:0000256" key="2">
    <source>
        <dbReference type="SAM" id="Phobius"/>
    </source>
</evidence>
<dbReference type="OrthoDB" id="1685070at2759"/>
<dbReference type="Pfam" id="PF14364">
    <property type="entry name" value="DUF4408"/>
    <property type="match status" value="1"/>
</dbReference>
<dbReference type="EMBL" id="KI630200">
    <property type="protein sequence ID" value="EYU45194.1"/>
    <property type="molecule type" value="Genomic_DNA"/>
</dbReference>
<feature type="region of interest" description="Disordered" evidence="1">
    <location>
        <begin position="117"/>
        <end position="188"/>
    </location>
</feature>
<name>A0A022RYR1_ERYGU</name>
<protein>
    <recommendedName>
        <fullName evidence="3">DUF4408 domain-containing protein</fullName>
    </recommendedName>
</protein>
<dbReference type="OMA" id="ESEIHFH"/>
<dbReference type="PhylomeDB" id="A0A022RYR1"/>
<proteinExistence type="predicted"/>
<dbReference type="STRING" id="4155.A0A022RYR1"/>
<feature type="compositionally biased region" description="Basic and acidic residues" evidence="1">
    <location>
        <begin position="164"/>
        <end position="176"/>
    </location>
</feature>
<dbReference type="InterPro" id="IPR008480">
    <property type="entry name" value="DUF761_pln"/>
</dbReference>
<gene>
    <name evidence="4" type="ORF">MIMGU_mgv1a013344mg</name>
</gene>
<organism evidence="4 5">
    <name type="scientific">Erythranthe guttata</name>
    <name type="common">Yellow monkey flower</name>
    <name type="synonym">Mimulus guttatus</name>
    <dbReference type="NCBI Taxonomy" id="4155"/>
    <lineage>
        <taxon>Eukaryota</taxon>
        <taxon>Viridiplantae</taxon>
        <taxon>Streptophyta</taxon>
        <taxon>Embryophyta</taxon>
        <taxon>Tracheophyta</taxon>
        <taxon>Spermatophyta</taxon>
        <taxon>Magnoliopsida</taxon>
        <taxon>eudicotyledons</taxon>
        <taxon>Gunneridae</taxon>
        <taxon>Pentapetalae</taxon>
        <taxon>asterids</taxon>
        <taxon>lamiids</taxon>
        <taxon>Lamiales</taxon>
        <taxon>Phrymaceae</taxon>
        <taxon>Erythranthe</taxon>
    </lineage>
</organism>
<dbReference type="Pfam" id="PF05553">
    <property type="entry name" value="DUF761"/>
    <property type="match status" value="1"/>
</dbReference>
<evidence type="ECO:0000313" key="5">
    <source>
        <dbReference type="Proteomes" id="UP000030748"/>
    </source>
</evidence>
<feature type="domain" description="DUF4408" evidence="3">
    <location>
        <begin position="9"/>
        <end position="34"/>
    </location>
</feature>
<evidence type="ECO:0000256" key="1">
    <source>
        <dbReference type="SAM" id="MobiDB-lite"/>
    </source>
</evidence>
<evidence type="ECO:0000313" key="4">
    <source>
        <dbReference type="EMBL" id="EYU45194.1"/>
    </source>
</evidence>
<feature type="region of interest" description="Disordered" evidence="1">
    <location>
        <begin position="38"/>
        <end position="57"/>
    </location>
</feature>
<feature type="compositionally biased region" description="Basic residues" evidence="1">
    <location>
        <begin position="120"/>
        <end position="132"/>
    </location>
</feature>
<keyword evidence="2" id="KW-0812">Transmembrane</keyword>
<dbReference type="KEGG" id="egt:105966177"/>
<dbReference type="eggNOG" id="ENOG502RYM2">
    <property type="taxonomic scope" value="Eukaryota"/>
</dbReference>
<keyword evidence="2" id="KW-0472">Membrane</keyword>
<keyword evidence="5" id="KW-1185">Reference proteome</keyword>
<evidence type="ECO:0000259" key="3">
    <source>
        <dbReference type="Pfam" id="PF14364"/>
    </source>
</evidence>